<dbReference type="AlphaFoldDB" id="A0A316U2F8"/>
<dbReference type="RefSeq" id="XP_025346679.1">
    <property type="nucleotide sequence ID" value="XM_025492941.1"/>
</dbReference>
<organism evidence="2 3">
    <name type="scientific">Pseudomicrostroma glucosiphilum</name>
    <dbReference type="NCBI Taxonomy" id="1684307"/>
    <lineage>
        <taxon>Eukaryota</taxon>
        <taxon>Fungi</taxon>
        <taxon>Dikarya</taxon>
        <taxon>Basidiomycota</taxon>
        <taxon>Ustilaginomycotina</taxon>
        <taxon>Exobasidiomycetes</taxon>
        <taxon>Microstromatales</taxon>
        <taxon>Microstromatales incertae sedis</taxon>
        <taxon>Pseudomicrostroma</taxon>
    </lineage>
</organism>
<protein>
    <submittedName>
        <fullName evidence="2">Uncharacterized protein</fullName>
    </submittedName>
</protein>
<keyword evidence="1" id="KW-0812">Transmembrane</keyword>
<feature type="transmembrane region" description="Helical" evidence="1">
    <location>
        <begin position="12"/>
        <end position="39"/>
    </location>
</feature>
<reference evidence="2 3" key="1">
    <citation type="journal article" date="2018" name="Mol. Biol. Evol.">
        <title>Broad Genomic Sampling Reveals a Smut Pathogenic Ancestry of the Fungal Clade Ustilaginomycotina.</title>
        <authorList>
            <person name="Kijpornyongpan T."/>
            <person name="Mondo S.J."/>
            <person name="Barry K."/>
            <person name="Sandor L."/>
            <person name="Lee J."/>
            <person name="Lipzen A."/>
            <person name="Pangilinan J."/>
            <person name="LaButti K."/>
            <person name="Hainaut M."/>
            <person name="Henrissat B."/>
            <person name="Grigoriev I.V."/>
            <person name="Spatafora J.W."/>
            <person name="Aime M.C."/>
        </authorList>
    </citation>
    <scope>NUCLEOTIDE SEQUENCE [LARGE SCALE GENOMIC DNA]</scope>
    <source>
        <strain evidence="2 3">MCA 4718</strain>
    </source>
</reference>
<accession>A0A316U2F8</accession>
<sequence length="66" mass="7549">MSCLVEDMVILFLAVRSLLIIIVGSTFKLLLAFVILTILNVEISVSQRLILFLLVLLFFVLLFFLF</sequence>
<evidence type="ECO:0000313" key="2">
    <source>
        <dbReference type="EMBL" id="PWN19519.1"/>
    </source>
</evidence>
<dbReference type="Proteomes" id="UP000245942">
    <property type="component" value="Unassembled WGS sequence"/>
</dbReference>
<name>A0A316U2F8_9BASI</name>
<evidence type="ECO:0000313" key="3">
    <source>
        <dbReference type="Proteomes" id="UP000245942"/>
    </source>
</evidence>
<proteinExistence type="predicted"/>
<keyword evidence="3" id="KW-1185">Reference proteome</keyword>
<feature type="transmembrane region" description="Helical" evidence="1">
    <location>
        <begin position="45"/>
        <end position="65"/>
    </location>
</feature>
<keyword evidence="1" id="KW-1133">Transmembrane helix</keyword>
<keyword evidence="1" id="KW-0472">Membrane</keyword>
<dbReference type="EMBL" id="KZ819331">
    <property type="protein sequence ID" value="PWN19519.1"/>
    <property type="molecule type" value="Genomic_DNA"/>
</dbReference>
<evidence type="ECO:0000256" key="1">
    <source>
        <dbReference type="SAM" id="Phobius"/>
    </source>
</evidence>
<gene>
    <name evidence="2" type="ORF">BCV69DRAFT_284146</name>
</gene>
<dbReference type="GeneID" id="37014675"/>